<feature type="region of interest" description="Disordered" evidence="1">
    <location>
        <begin position="324"/>
        <end position="352"/>
    </location>
</feature>
<dbReference type="InterPro" id="IPR048955">
    <property type="entry name" value="Cip1-like_core"/>
</dbReference>
<comment type="caution">
    <text evidence="4">The sequence shown here is derived from an EMBL/GenBank/DDBJ whole genome shotgun (WGS) entry which is preliminary data.</text>
</comment>
<dbReference type="Proteomes" id="UP001337655">
    <property type="component" value="Unassembled WGS sequence"/>
</dbReference>
<keyword evidence="2" id="KW-0732">Signal</keyword>
<feature type="chain" id="PRO_5044012745" description="Cip1-like core domain-containing protein" evidence="2">
    <location>
        <begin position="20"/>
        <end position="352"/>
    </location>
</feature>
<dbReference type="RefSeq" id="XP_064658314.1">
    <property type="nucleotide sequence ID" value="XM_064803399.1"/>
</dbReference>
<evidence type="ECO:0000313" key="4">
    <source>
        <dbReference type="EMBL" id="KAK5168848.1"/>
    </source>
</evidence>
<evidence type="ECO:0000256" key="2">
    <source>
        <dbReference type="SAM" id="SignalP"/>
    </source>
</evidence>
<dbReference type="AlphaFoldDB" id="A0AAV9P740"/>
<evidence type="ECO:0000259" key="3">
    <source>
        <dbReference type="Pfam" id="PF21340"/>
    </source>
</evidence>
<keyword evidence="5" id="KW-1185">Reference proteome</keyword>
<dbReference type="EMBL" id="JAVRRT010000009">
    <property type="protein sequence ID" value="KAK5168848.1"/>
    <property type="molecule type" value="Genomic_DNA"/>
</dbReference>
<dbReference type="Gene3D" id="2.60.120.200">
    <property type="match status" value="1"/>
</dbReference>
<accession>A0AAV9P740</accession>
<dbReference type="Pfam" id="PF21340">
    <property type="entry name" value="Polysacc_lyase-like"/>
    <property type="match status" value="1"/>
</dbReference>
<feature type="compositionally biased region" description="Basic and acidic residues" evidence="1">
    <location>
        <begin position="252"/>
        <end position="266"/>
    </location>
</feature>
<feature type="compositionally biased region" description="Low complexity" evidence="1">
    <location>
        <begin position="272"/>
        <end position="296"/>
    </location>
</feature>
<sequence length="352" mass="36279">MFVQSSLLALAALVPISLAQISDDFENGWDKSIWPIYAPQCNQGGSVTLDSTTAHSGKNSMKVVGGSNGFCGHIFFGTTEVPSGGDVYVRTWLKHEKALGDPHVTFIVMPDSGLGADKHLRLSGQMDIIEYNREDDDATMPDLSPDGIAASAGIPTDTWECLEYHLSSDGTIETWIDSKAVPGLTFTPGGSNANANGWGTSYKPDIQGVYFGWESYSGTTDTFWYDDVAIDSKRIGCSASGGSPAPAPTDEPTTKPKPTSEPKPTTKPEPTPSSSSAAAASSSAAPSSVGASSAPASSAAASSAAVSSAAYSSMAYSSAAYSSMAPSSSGAAVSSSAPPAPSETCEVEYVYV</sequence>
<organism evidence="4 5">
    <name type="scientific">Saxophila tyrrhenica</name>
    <dbReference type="NCBI Taxonomy" id="1690608"/>
    <lineage>
        <taxon>Eukaryota</taxon>
        <taxon>Fungi</taxon>
        <taxon>Dikarya</taxon>
        <taxon>Ascomycota</taxon>
        <taxon>Pezizomycotina</taxon>
        <taxon>Dothideomycetes</taxon>
        <taxon>Dothideomycetidae</taxon>
        <taxon>Mycosphaerellales</taxon>
        <taxon>Extremaceae</taxon>
        <taxon>Saxophila</taxon>
    </lineage>
</organism>
<evidence type="ECO:0000313" key="5">
    <source>
        <dbReference type="Proteomes" id="UP001337655"/>
    </source>
</evidence>
<dbReference type="GeneID" id="89927497"/>
<protein>
    <recommendedName>
        <fullName evidence="3">Cip1-like core domain-containing protein</fullName>
    </recommendedName>
</protein>
<feature type="region of interest" description="Disordered" evidence="1">
    <location>
        <begin position="236"/>
        <end position="296"/>
    </location>
</feature>
<proteinExistence type="predicted"/>
<reference evidence="4 5" key="1">
    <citation type="submission" date="2023-08" db="EMBL/GenBank/DDBJ databases">
        <title>Black Yeasts Isolated from many extreme environments.</title>
        <authorList>
            <person name="Coleine C."/>
            <person name="Stajich J.E."/>
            <person name="Selbmann L."/>
        </authorList>
    </citation>
    <scope>NUCLEOTIDE SEQUENCE [LARGE SCALE GENOMIC DNA]</scope>
    <source>
        <strain evidence="4 5">CCFEE 5935</strain>
    </source>
</reference>
<gene>
    <name evidence="4" type="ORF">LTR77_006157</name>
</gene>
<feature type="signal peptide" evidence="2">
    <location>
        <begin position="1"/>
        <end position="19"/>
    </location>
</feature>
<feature type="domain" description="Cip1-like core" evidence="3">
    <location>
        <begin position="24"/>
        <end position="232"/>
    </location>
</feature>
<evidence type="ECO:0000256" key="1">
    <source>
        <dbReference type="SAM" id="MobiDB-lite"/>
    </source>
</evidence>
<feature type="compositionally biased region" description="Low complexity" evidence="1">
    <location>
        <begin position="324"/>
        <end position="337"/>
    </location>
</feature>
<name>A0AAV9P740_9PEZI</name>